<keyword evidence="1" id="KW-1133">Transmembrane helix</keyword>
<name>A0ABP9HBW6_9ACTN</name>
<keyword evidence="1" id="KW-0472">Membrane</keyword>
<accession>A0ABP9HBW6</accession>
<dbReference type="SUPFAM" id="SSF82866">
    <property type="entry name" value="Multidrug efflux transporter AcrB transmembrane domain"/>
    <property type="match status" value="2"/>
</dbReference>
<dbReference type="Gene3D" id="3.30.70.1430">
    <property type="entry name" value="Multidrug efflux transporter AcrB pore domain"/>
    <property type="match status" value="2"/>
</dbReference>
<dbReference type="Gene3D" id="3.30.2090.10">
    <property type="entry name" value="Multidrug efflux transporter AcrB TolC docking domain, DN and DC subdomains"/>
    <property type="match status" value="2"/>
</dbReference>
<dbReference type="Gene3D" id="3.30.70.1440">
    <property type="entry name" value="Multidrug efflux transporter AcrB pore domain"/>
    <property type="match status" value="1"/>
</dbReference>
<reference evidence="3" key="1">
    <citation type="journal article" date="2019" name="Int. J. Syst. Evol. Microbiol.">
        <title>The Global Catalogue of Microorganisms (GCM) 10K type strain sequencing project: providing services to taxonomists for standard genome sequencing and annotation.</title>
        <authorList>
            <consortium name="The Broad Institute Genomics Platform"/>
            <consortium name="The Broad Institute Genome Sequencing Center for Infectious Disease"/>
            <person name="Wu L."/>
            <person name="Ma J."/>
        </authorList>
    </citation>
    <scope>NUCLEOTIDE SEQUENCE [LARGE SCALE GENOMIC DNA]</scope>
    <source>
        <strain evidence="3">JCM 18126</strain>
    </source>
</reference>
<feature type="transmembrane region" description="Helical" evidence="1">
    <location>
        <begin position="430"/>
        <end position="456"/>
    </location>
</feature>
<dbReference type="RefSeq" id="WP_345710967.1">
    <property type="nucleotide sequence ID" value="NZ_BAABIL010000083.1"/>
</dbReference>
<dbReference type="Proteomes" id="UP001501195">
    <property type="component" value="Unassembled WGS sequence"/>
</dbReference>
<feature type="transmembrane region" description="Helical" evidence="1">
    <location>
        <begin position="885"/>
        <end position="905"/>
    </location>
</feature>
<evidence type="ECO:0000256" key="1">
    <source>
        <dbReference type="SAM" id="Phobius"/>
    </source>
</evidence>
<protein>
    <submittedName>
        <fullName evidence="2">Efflux RND transporter permease subunit</fullName>
    </submittedName>
</protein>
<dbReference type="InterPro" id="IPR001036">
    <property type="entry name" value="Acrflvin-R"/>
</dbReference>
<dbReference type="Pfam" id="PF00873">
    <property type="entry name" value="ACR_tran"/>
    <property type="match status" value="1"/>
</dbReference>
<dbReference type="SUPFAM" id="SSF82714">
    <property type="entry name" value="Multidrug efflux transporter AcrB TolC docking domain, DN and DC subdomains"/>
    <property type="match status" value="2"/>
</dbReference>
<feature type="transmembrane region" description="Helical" evidence="1">
    <location>
        <begin position="960"/>
        <end position="985"/>
    </location>
</feature>
<dbReference type="EMBL" id="BAABIL010000083">
    <property type="protein sequence ID" value="GAA4966895.1"/>
    <property type="molecule type" value="Genomic_DNA"/>
</dbReference>
<sequence length="1036" mass="104796">MHRLARFSLAHRALTALVTVAIALLGVVSLGALRQELIPSVAFPAAAVVGVYPGASPEVVEEQVTTAVETAARGVDGVEEVTSTAASSLSATTVTFAFGTDVTRAVQELRSAVDQVADQLPEAVEPQVLAGSVDDLPVVQLAASGGAGPEELAGVVEDSLVPRLEQVEGVRAVTVTGTATREVTLDVDLPALLAAGLTPQAVLGVLDANGARLPAGTITEGEQTLSVQVGTPLTGPADLAALPLTSATGSVVPLGDVAEVVDGEAAATSFSRLDGEASLGVAVTQGPDGNVVETSEAVAAVLGDVRGDLDAQGVRVEVVFDQAPFITESIEGLATEGALGLLFAVVVILLFLASLRSTLVSAVSIPLSLLVAFTVMRLTGYTLNLLTLAALTIAIGRVVDDSIVVIENIKRHLSYAEERTPAILGAVREVAGAITSSTLATVAVFAPIGFVGGFVGELFRPFALTVAIAMGASLFVSLTIVPVLARWFLRAPRTAQDAAAAEAARQEAEARERRGVWQRTYLPVLAASLRRPVTALGIAVAVLAGTVALTPLLETNLLGDSGQDAVTVTQSFAPGTSLQAQDEAARRVEAVLLELEDVRTVQTSVGSDGGAAAAFGGGAEARATFALTLAEDADGVAATDAVREAVADLVAEPVTGIDVAAGQNGFGSSTVDLVVTADDVTVLDEAAERVRAAVADVGGASAVSSNLAADQPVVQVTVDRAAAAAAGLTETAVATTVAGLLTDPEIGEVDLGDGPVAVRASVGRSPTTVEELRAAPLTGAGGTVPLAQVAAVDVVEVASAITRQDGRRTATVAVTPAGDDVGALTAELTERVEGLELPGGAQVVVGGVAADQADAFADLGLALVLAIAIVYVVLVATFGSLVQPLILLVSVPFAATGALVALLVTGTPLGVPALIGLLMLIGIVVSNAIVLIDLVNQYRARGRDLEDAVTEGARKRLRPIVMTAAATIFALLPMAVGVTGGGAFISRPLALVVIGGLVSSTLLTLVVVPVIYTLGQRSAERRRRRHRHRAPSPAAG</sequence>
<feature type="transmembrane region" description="Helical" evidence="1">
    <location>
        <begin position="333"/>
        <end position="352"/>
    </location>
</feature>
<feature type="transmembrane region" description="Helical" evidence="1">
    <location>
        <begin position="859"/>
        <end position="878"/>
    </location>
</feature>
<feature type="transmembrane region" description="Helical" evidence="1">
    <location>
        <begin position="462"/>
        <end position="485"/>
    </location>
</feature>
<evidence type="ECO:0000313" key="3">
    <source>
        <dbReference type="Proteomes" id="UP001501195"/>
    </source>
</evidence>
<evidence type="ECO:0000313" key="2">
    <source>
        <dbReference type="EMBL" id="GAA4966895.1"/>
    </source>
</evidence>
<feature type="transmembrane region" description="Helical" evidence="1">
    <location>
        <begin position="991"/>
        <end position="1015"/>
    </location>
</feature>
<feature type="transmembrane region" description="Helical" evidence="1">
    <location>
        <begin position="911"/>
        <end position="935"/>
    </location>
</feature>
<dbReference type="PANTHER" id="PTHR32063">
    <property type="match status" value="1"/>
</dbReference>
<dbReference type="Gene3D" id="3.30.70.1320">
    <property type="entry name" value="Multidrug efflux transporter AcrB pore domain like"/>
    <property type="match status" value="1"/>
</dbReference>
<proteinExistence type="predicted"/>
<keyword evidence="3" id="KW-1185">Reference proteome</keyword>
<dbReference type="PANTHER" id="PTHR32063:SF0">
    <property type="entry name" value="SWARMING MOTILITY PROTEIN SWRC"/>
    <property type="match status" value="1"/>
</dbReference>
<dbReference type="Gene3D" id="1.20.1640.10">
    <property type="entry name" value="Multidrug efflux transporter AcrB transmembrane domain"/>
    <property type="match status" value="2"/>
</dbReference>
<dbReference type="SUPFAM" id="SSF82693">
    <property type="entry name" value="Multidrug efflux transporter AcrB pore domain, PN1, PN2, PC1 and PC2 subdomains"/>
    <property type="match status" value="2"/>
</dbReference>
<dbReference type="PRINTS" id="PR00702">
    <property type="entry name" value="ACRIFLAVINRP"/>
</dbReference>
<dbReference type="InterPro" id="IPR027463">
    <property type="entry name" value="AcrB_DN_DC_subdom"/>
</dbReference>
<gene>
    <name evidence="2" type="ORF">GCM10023225_07130</name>
</gene>
<keyword evidence="1" id="KW-0812">Transmembrane</keyword>
<comment type="caution">
    <text evidence="2">The sequence shown here is derived from an EMBL/GenBank/DDBJ whole genome shotgun (WGS) entry which is preliminary data.</text>
</comment>
<feature type="transmembrane region" description="Helical" evidence="1">
    <location>
        <begin position="359"/>
        <end position="379"/>
    </location>
</feature>
<organism evidence="2 3">
    <name type="scientific">Kineococcus glutinatus</name>
    <dbReference type="NCBI Taxonomy" id="1070872"/>
    <lineage>
        <taxon>Bacteria</taxon>
        <taxon>Bacillati</taxon>
        <taxon>Actinomycetota</taxon>
        <taxon>Actinomycetes</taxon>
        <taxon>Kineosporiales</taxon>
        <taxon>Kineosporiaceae</taxon>
        <taxon>Kineococcus</taxon>
    </lineage>
</organism>